<evidence type="ECO:0000256" key="2">
    <source>
        <dbReference type="ARBA" id="ARBA00008540"/>
    </source>
</evidence>
<feature type="transmembrane region" description="Helical" evidence="9">
    <location>
        <begin position="12"/>
        <end position="29"/>
    </location>
</feature>
<dbReference type="GO" id="GO:0015188">
    <property type="term" value="F:L-isoleucine transmembrane transporter activity"/>
    <property type="evidence" value="ECO:0007669"/>
    <property type="project" value="TreeGrafter"/>
</dbReference>
<evidence type="ECO:0000256" key="4">
    <source>
        <dbReference type="ARBA" id="ARBA00022475"/>
    </source>
</evidence>
<feature type="transmembrane region" description="Helical" evidence="9">
    <location>
        <begin position="76"/>
        <end position="98"/>
    </location>
</feature>
<feature type="transmembrane region" description="Helical" evidence="9">
    <location>
        <begin position="195"/>
        <end position="215"/>
    </location>
</feature>
<keyword evidence="3 9" id="KW-0813">Transport</keyword>
<evidence type="ECO:0000256" key="1">
    <source>
        <dbReference type="ARBA" id="ARBA00004651"/>
    </source>
</evidence>
<comment type="function">
    <text evidence="9">Component of the transport system for branched-chain amino acids.</text>
</comment>
<dbReference type="GO" id="GO:0005304">
    <property type="term" value="F:L-valine transmembrane transporter activity"/>
    <property type="evidence" value="ECO:0007669"/>
    <property type="project" value="TreeGrafter"/>
</dbReference>
<feature type="transmembrane region" description="Helical" evidence="9">
    <location>
        <begin position="118"/>
        <end position="140"/>
    </location>
</feature>
<name>A0A7D4G1N6_FINMA</name>
<feature type="transmembrane region" description="Helical" evidence="9">
    <location>
        <begin position="279"/>
        <end position="309"/>
    </location>
</feature>
<comment type="subcellular location">
    <subcellularLocation>
        <location evidence="1 9">Cell membrane</location>
        <topology evidence="1 9">Multi-pass membrane protein</topology>
    </subcellularLocation>
</comment>
<evidence type="ECO:0000256" key="3">
    <source>
        <dbReference type="ARBA" id="ARBA00022448"/>
    </source>
</evidence>
<organism evidence="10 11">
    <name type="scientific">Finegoldia magna</name>
    <name type="common">Peptostreptococcus magnus</name>
    <dbReference type="NCBI Taxonomy" id="1260"/>
    <lineage>
        <taxon>Bacteria</taxon>
        <taxon>Bacillati</taxon>
        <taxon>Bacillota</taxon>
        <taxon>Tissierellia</taxon>
        <taxon>Tissierellales</taxon>
        <taxon>Peptoniphilaceae</taxon>
        <taxon>Finegoldia</taxon>
    </lineage>
</organism>
<evidence type="ECO:0000256" key="6">
    <source>
        <dbReference type="ARBA" id="ARBA00022970"/>
    </source>
</evidence>
<keyword evidence="8 9" id="KW-0472">Membrane</keyword>
<dbReference type="RefSeq" id="WP_002840845.1">
    <property type="nucleotide sequence ID" value="NZ_CP054000.1"/>
</dbReference>
<dbReference type="GO" id="GO:0005886">
    <property type="term" value="C:plasma membrane"/>
    <property type="evidence" value="ECO:0007669"/>
    <property type="project" value="UniProtKB-SubCell"/>
</dbReference>
<dbReference type="Proteomes" id="UP000502899">
    <property type="component" value="Chromosome"/>
</dbReference>
<evidence type="ECO:0000313" key="10">
    <source>
        <dbReference type="EMBL" id="QKH80570.1"/>
    </source>
</evidence>
<comment type="similarity">
    <text evidence="2 9">Belongs to the branched chain amino acid transporter family.</text>
</comment>
<dbReference type="InterPro" id="IPR004685">
    <property type="entry name" value="Brnchd-chn_aa_trnsp_Livcs"/>
</dbReference>
<feature type="transmembrane region" description="Helical" evidence="9">
    <location>
        <begin position="379"/>
        <end position="397"/>
    </location>
</feature>
<feature type="transmembrane region" description="Helical" evidence="9">
    <location>
        <begin position="152"/>
        <end position="175"/>
    </location>
</feature>
<dbReference type="PANTHER" id="PTHR30588">
    <property type="entry name" value="BRANCHED-CHAIN AMINO ACID TRANSPORT SYSTEM 2 CARRIER PROTEIN"/>
    <property type="match status" value="1"/>
</dbReference>
<feature type="transmembrane region" description="Helical" evidence="9">
    <location>
        <begin position="235"/>
        <end position="259"/>
    </location>
</feature>
<evidence type="ECO:0000256" key="8">
    <source>
        <dbReference type="ARBA" id="ARBA00023136"/>
    </source>
</evidence>
<keyword evidence="6 9" id="KW-0029">Amino-acid transport</keyword>
<evidence type="ECO:0000256" key="7">
    <source>
        <dbReference type="ARBA" id="ARBA00022989"/>
    </source>
</evidence>
<dbReference type="GO" id="GO:0015190">
    <property type="term" value="F:L-leucine transmembrane transporter activity"/>
    <property type="evidence" value="ECO:0007669"/>
    <property type="project" value="TreeGrafter"/>
</dbReference>
<accession>A0A7D4G1N6</accession>
<dbReference type="AlphaFoldDB" id="A0A7D4G1N6"/>
<dbReference type="NCBIfam" id="TIGR00796">
    <property type="entry name" value="livcs"/>
    <property type="match status" value="1"/>
</dbReference>
<keyword evidence="7 9" id="KW-1133">Transmembrane helix</keyword>
<proteinExistence type="inferred from homology"/>
<dbReference type="PANTHER" id="PTHR30588:SF0">
    <property type="entry name" value="BRANCHED-CHAIN AMINO ACID PERMEASE BRNQ"/>
    <property type="match status" value="1"/>
</dbReference>
<feature type="transmembrane region" description="Helical" evidence="9">
    <location>
        <begin position="41"/>
        <end position="64"/>
    </location>
</feature>
<reference evidence="10 11" key="1">
    <citation type="submission" date="2020-05" db="EMBL/GenBank/DDBJ databases">
        <title>FDA dAtabase for Regulatory Grade micrObial Sequences (FDA-ARGOS): Supporting development and validation of Infectious Disease Dx tests.</title>
        <authorList>
            <person name="Pederson C."/>
            <person name="Tallon L."/>
            <person name="Sadzewicz L."/>
            <person name="Zhao X."/>
            <person name="Vavikolanu K."/>
            <person name="Mehta A."/>
            <person name="Aluvathingal J."/>
            <person name="Nadendla S."/>
            <person name="Myers T."/>
            <person name="Yan Y."/>
            <person name="Sichtig H."/>
        </authorList>
    </citation>
    <scope>NUCLEOTIDE SEQUENCE [LARGE SCALE GENOMIC DNA]</scope>
    <source>
        <strain evidence="10 11">FDAARGOS_764</strain>
    </source>
</reference>
<dbReference type="EMBL" id="CP054000">
    <property type="protein sequence ID" value="QKH80570.1"/>
    <property type="molecule type" value="Genomic_DNA"/>
</dbReference>
<protein>
    <recommendedName>
        <fullName evidence="9">Branched-chain amino acid transport system carrier protein</fullName>
    </recommendedName>
</protein>
<dbReference type="GO" id="GO:0015818">
    <property type="term" value="P:isoleucine transport"/>
    <property type="evidence" value="ECO:0007669"/>
    <property type="project" value="TreeGrafter"/>
</dbReference>
<dbReference type="GO" id="GO:0015820">
    <property type="term" value="P:L-leucine transport"/>
    <property type="evidence" value="ECO:0007669"/>
    <property type="project" value="TreeGrafter"/>
</dbReference>
<evidence type="ECO:0000256" key="5">
    <source>
        <dbReference type="ARBA" id="ARBA00022692"/>
    </source>
</evidence>
<gene>
    <name evidence="10" type="primary">brnQ</name>
    <name evidence="10" type="ORF">FOC70_09515</name>
</gene>
<evidence type="ECO:0000313" key="11">
    <source>
        <dbReference type="Proteomes" id="UP000502899"/>
    </source>
</evidence>
<dbReference type="Pfam" id="PF05525">
    <property type="entry name" value="Branch_AA_trans"/>
    <property type="match status" value="1"/>
</dbReference>
<sequence>MKKSLTRAEMLTVSLMLFGMFFGAGNLIFPPMLGKLSGGKVWISLSFFCITAVVFPILGTLVVAKTKGLTNLAKKVSPMFALIFPMLIYLSIGPGLGIPRAATLPFEMAFKPYLPESFNVNLARFLYTCAFFGCAYWLALNPKKIVKRSGKFLTPALLTLITLLFVGVLSKKVFMPLNPSQAYMNSPHFTGFLEGYNTMDTIAALNFGLVISLAIRAMNINDDKDVLAYTKKGGVVAATFLVLIYAMLSFVGYSTAGLFPKTTNGAEILTNVTRYTFGSFGAVLLASIFTLACLTTCIGLITSVSQYFYELTNKMTYRKWATLWTVTALVVSNFGLNTILKLSVPVLSAIYPVSLVLIVLSLSENLFKKSTAVYKWTSYVTVFVSVVSTVANTLEANKISIGAANSFLNSLPLYKEGMVWVIPAFFTMFVGCVLVRFLSSKKENLELELENQ</sequence>
<feature type="transmembrane region" description="Helical" evidence="9">
    <location>
        <begin position="321"/>
        <end position="340"/>
    </location>
</feature>
<keyword evidence="4" id="KW-1003">Cell membrane</keyword>
<feature type="transmembrane region" description="Helical" evidence="9">
    <location>
        <begin position="346"/>
        <end position="367"/>
    </location>
</feature>
<keyword evidence="5 9" id="KW-0812">Transmembrane</keyword>
<feature type="transmembrane region" description="Helical" evidence="9">
    <location>
        <begin position="417"/>
        <end position="438"/>
    </location>
</feature>
<evidence type="ECO:0000256" key="9">
    <source>
        <dbReference type="RuleBase" id="RU362122"/>
    </source>
</evidence>